<comment type="similarity">
    <text evidence="10 11">Belongs to the TonB-dependent receptor family.</text>
</comment>
<feature type="transmembrane region" description="Helical" evidence="12">
    <location>
        <begin position="6"/>
        <end position="24"/>
    </location>
</feature>
<evidence type="ECO:0000256" key="9">
    <source>
        <dbReference type="ARBA" id="ARBA00023237"/>
    </source>
</evidence>
<keyword evidence="4 10" id="KW-0812">Transmembrane</keyword>
<evidence type="ECO:0000313" key="15">
    <source>
        <dbReference type="EMBL" id="WVX65966.1"/>
    </source>
</evidence>
<evidence type="ECO:0000256" key="4">
    <source>
        <dbReference type="ARBA" id="ARBA00022692"/>
    </source>
</evidence>
<keyword evidence="2 10" id="KW-0813">Transport</keyword>
<evidence type="ECO:0000256" key="6">
    <source>
        <dbReference type="ARBA" id="ARBA00023077"/>
    </source>
</evidence>
<dbReference type="Gene3D" id="2.40.170.20">
    <property type="entry name" value="TonB-dependent receptor, beta-barrel domain"/>
    <property type="match status" value="1"/>
</dbReference>
<keyword evidence="5" id="KW-0732">Signal</keyword>
<feature type="domain" description="TonB-dependent receptor-like beta-barrel" evidence="13">
    <location>
        <begin position="251"/>
        <end position="629"/>
    </location>
</feature>
<dbReference type="Pfam" id="PF07715">
    <property type="entry name" value="Plug"/>
    <property type="match status" value="1"/>
</dbReference>
<proteinExistence type="inferred from homology"/>
<name>A0ABZ2C189_9PROT</name>
<dbReference type="InterPro" id="IPR036942">
    <property type="entry name" value="Beta-barrel_TonB_sf"/>
</dbReference>
<dbReference type="EMBL" id="CP133270">
    <property type="protein sequence ID" value="WVX65966.1"/>
    <property type="molecule type" value="Genomic_DNA"/>
</dbReference>
<dbReference type="SUPFAM" id="SSF56935">
    <property type="entry name" value="Porins"/>
    <property type="match status" value="1"/>
</dbReference>
<dbReference type="InterPro" id="IPR012910">
    <property type="entry name" value="Plug_dom"/>
</dbReference>
<dbReference type="InterPro" id="IPR039426">
    <property type="entry name" value="TonB-dep_rcpt-like"/>
</dbReference>
<evidence type="ECO:0000256" key="8">
    <source>
        <dbReference type="ARBA" id="ARBA00023170"/>
    </source>
</evidence>
<keyword evidence="16" id="KW-1185">Reference proteome</keyword>
<evidence type="ECO:0000256" key="7">
    <source>
        <dbReference type="ARBA" id="ARBA00023136"/>
    </source>
</evidence>
<dbReference type="PANTHER" id="PTHR30069:SF29">
    <property type="entry name" value="HEMOGLOBIN AND HEMOGLOBIN-HAPTOGLOBIN-BINDING PROTEIN 1-RELATED"/>
    <property type="match status" value="1"/>
</dbReference>
<dbReference type="CDD" id="cd01347">
    <property type="entry name" value="ligand_gated_channel"/>
    <property type="match status" value="1"/>
</dbReference>
<keyword evidence="3 10" id="KW-1134">Transmembrane beta strand</keyword>
<evidence type="ECO:0000256" key="10">
    <source>
        <dbReference type="PROSITE-ProRule" id="PRU01360"/>
    </source>
</evidence>
<dbReference type="Pfam" id="PF00593">
    <property type="entry name" value="TonB_dep_Rec_b-barrel"/>
    <property type="match status" value="1"/>
</dbReference>
<keyword evidence="7 10" id="KW-0472">Membrane</keyword>
<accession>A0ABZ2C189</accession>
<protein>
    <submittedName>
        <fullName evidence="15">Ligand-gated channel protein</fullName>
    </submittedName>
</protein>
<keyword evidence="6 11" id="KW-0798">TonB box</keyword>
<evidence type="ECO:0000259" key="13">
    <source>
        <dbReference type="Pfam" id="PF00593"/>
    </source>
</evidence>
<evidence type="ECO:0000256" key="3">
    <source>
        <dbReference type="ARBA" id="ARBA00022452"/>
    </source>
</evidence>
<gene>
    <name evidence="15" type="ORF">Bealeia1_00134</name>
</gene>
<evidence type="ECO:0000256" key="2">
    <source>
        <dbReference type="ARBA" id="ARBA00022448"/>
    </source>
</evidence>
<organism evidence="15 16">
    <name type="scientific">Candidatus Bealeia paramacronuclearis</name>
    <dbReference type="NCBI Taxonomy" id="1921001"/>
    <lineage>
        <taxon>Bacteria</taxon>
        <taxon>Pseudomonadati</taxon>
        <taxon>Pseudomonadota</taxon>
        <taxon>Alphaproteobacteria</taxon>
        <taxon>Holosporales</taxon>
        <taxon>Holosporaceae</taxon>
        <taxon>Candidatus Bealeia</taxon>
    </lineage>
</organism>
<dbReference type="PROSITE" id="PS52016">
    <property type="entry name" value="TONB_DEPENDENT_REC_3"/>
    <property type="match status" value="1"/>
</dbReference>
<evidence type="ECO:0000256" key="12">
    <source>
        <dbReference type="SAM" id="Phobius"/>
    </source>
</evidence>
<dbReference type="Proteomes" id="UP001330434">
    <property type="component" value="Chromosome"/>
</dbReference>
<keyword evidence="8" id="KW-0675">Receptor</keyword>
<comment type="subcellular location">
    <subcellularLocation>
        <location evidence="1 10">Cell outer membrane</location>
        <topology evidence="1 10">Multi-pass membrane protein</topology>
    </subcellularLocation>
</comment>
<evidence type="ECO:0000259" key="14">
    <source>
        <dbReference type="Pfam" id="PF07715"/>
    </source>
</evidence>
<feature type="domain" description="TonB-dependent receptor plug" evidence="14">
    <location>
        <begin position="80"/>
        <end position="186"/>
    </location>
</feature>
<sequence length="655" mass="73427">MLLYALFLCFSPILVIVNVFQDFIKKMLTGTMARAKQVQHDQKKYLLKIIKITVLGFFLATSLSATESYEVISTSLFSEKNTGGDTQNLNLKDLESIQEPFAQKQLERLPSLNITPTGPQGRTIEYTLRGAKSSQNAVFLDGVLVNNPASGGKFDFADLLVEDLEEIEVLPGANSVIYGANALGGVIHLKTKKGRGKPRGLAKGGAGNFKTQQGHIEAQGEFHNLNFYGSGTGYKSGKGDFRNKVHNNIESDYYRNSTVSSSLGMTPNDNTEIGGFVRSMDANVQFDNSQFVPLENAYLPFASDSFSHTRTTLGGIHGDLNSFDNFWEHHLILGAARTKRETTTPGFSSLTQGQNSHLKYYEDLNWASWTTSTLGFDLGHEKVQDSFSGKHDRDQHALFFQEKFKPWKSTELTSGIRYDHYSFGGRRVNYRLGASHTFGNSRLRSSFGTGFKPPVLSDMFNIGPFALPNPQLKAETNHSFDMGFDHKLNEKFEGSFTVFYNRIENIVISQRVGNQFQRVNGGRRTARGLEGTLAHKPFETLKLRTSATLTRAYDHHLQKRAPNISVLKGTLEAFWKPFQKVELFVTTLCKSSQIDAVTSKILKPFTKVNVGGKYHFYEHVSLFGRIDNITNRQYEEVFGYSVRGRLFLMGLEVRT</sequence>
<evidence type="ECO:0000313" key="16">
    <source>
        <dbReference type="Proteomes" id="UP001330434"/>
    </source>
</evidence>
<dbReference type="InterPro" id="IPR037066">
    <property type="entry name" value="Plug_dom_sf"/>
</dbReference>
<dbReference type="PANTHER" id="PTHR30069">
    <property type="entry name" value="TONB-DEPENDENT OUTER MEMBRANE RECEPTOR"/>
    <property type="match status" value="1"/>
</dbReference>
<evidence type="ECO:0000256" key="1">
    <source>
        <dbReference type="ARBA" id="ARBA00004571"/>
    </source>
</evidence>
<reference evidence="15 16" key="1">
    <citation type="journal article" date="2024" name="Environ. Microbiol.">
        <title>Novel evolutionary insights on the interactions of the Holosporales (Alphaproteobacteria) with eukaryotic hosts from comparative genomics.</title>
        <authorList>
            <person name="Giovannini M."/>
            <person name="Petroni G."/>
            <person name="Castelli M."/>
        </authorList>
    </citation>
    <scope>NUCLEOTIDE SEQUENCE [LARGE SCALE GENOMIC DNA]</scope>
    <source>
        <strain evidence="15 16">US_Bl 15I1</strain>
    </source>
</reference>
<dbReference type="InterPro" id="IPR000531">
    <property type="entry name" value="Beta-barrel_TonB"/>
</dbReference>
<dbReference type="Gene3D" id="2.170.130.10">
    <property type="entry name" value="TonB-dependent receptor, plug domain"/>
    <property type="match status" value="1"/>
</dbReference>
<keyword evidence="12" id="KW-1133">Transmembrane helix</keyword>
<evidence type="ECO:0000256" key="5">
    <source>
        <dbReference type="ARBA" id="ARBA00022729"/>
    </source>
</evidence>
<keyword evidence="9 10" id="KW-0998">Cell outer membrane</keyword>
<dbReference type="RefSeq" id="WP_338453572.1">
    <property type="nucleotide sequence ID" value="NZ_CP133270.1"/>
</dbReference>
<evidence type="ECO:0000256" key="11">
    <source>
        <dbReference type="RuleBase" id="RU003357"/>
    </source>
</evidence>